<gene>
    <name evidence="7" type="ORF">FP2506_01838</name>
</gene>
<dbReference type="EC" id="2.7.13.3" evidence="2"/>
<evidence type="ECO:0000259" key="5">
    <source>
        <dbReference type="PROSITE" id="PS50109"/>
    </source>
</evidence>
<reference evidence="7 8" key="1">
    <citation type="journal article" date="2010" name="J. Bacteriol.">
        <title>Genome sequence of Fulvimarina pelagi HTCC2506T, a Mn(II)-oxidizing alphaproteobacterium possessing an aerobic anoxygenic photosynthetic gene cluster and Xanthorhodopsin.</title>
        <authorList>
            <person name="Kang I."/>
            <person name="Oh H.M."/>
            <person name="Lim S.I."/>
            <person name="Ferriera S."/>
            <person name="Giovannoni S.J."/>
            <person name="Cho J.C."/>
        </authorList>
    </citation>
    <scope>NUCLEOTIDE SEQUENCE [LARGE SCALE GENOMIC DNA]</scope>
    <source>
        <strain evidence="7 8">HTCC2506</strain>
    </source>
</reference>
<accession>Q0FXG7</accession>
<dbReference type="STRING" id="217511.GCA_001463845_02297"/>
<dbReference type="PANTHER" id="PTHR43547:SF2">
    <property type="entry name" value="HYBRID SIGNAL TRANSDUCTION HISTIDINE KINASE C"/>
    <property type="match status" value="1"/>
</dbReference>
<feature type="domain" description="Response regulatory" evidence="6">
    <location>
        <begin position="170"/>
        <end position="280"/>
    </location>
</feature>
<dbReference type="InterPro" id="IPR003594">
    <property type="entry name" value="HATPase_dom"/>
</dbReference>
<feature type="domain" description="Histidine kinase" evidence="5">
    <location>
        <begin position="1"/>
        <end position="147"/>
    </location>
</feature>
<dbReference type="Pfam" id="PF02518">
    <property type="entry name" value="HATPase_c"/>
    <property type="match status" value="1"/>
</dbReference>
<evidence type="ECO:0000256" key="1">
    <source>
        <dbReference type="ARBA" id="ARBA00000085"/>
    </source>
</evidence>
<dbReference type="RefSeq" id="WP_007065516.1">
    <property type="nucleotide sequence ID" value="NZ_DS022272.1"/>
</dbReference>
<sequence length="301" mass="32248">MADLLQRSIGPAIQIEAAFPIRIPPARADANQLELALVNLAVNARDAMPDGGTITVSAKQKSVVDPETDLEPGDYICLTLADTGCGMDAKTLAAARDPFFTTKEVGKGTGLGLSMVHGFAAQSGGRFVLKSTVGAGTTAEIWLPIADIAEEARSPVLETSSDIPSTQRLKVLAVDDDALVLLDTTTMLEDLGHEVVEANCGTEALEILDMHQVDLVVTDQAMPNMTGLELRAQIRRRFPHLPVILTTGYADLTTSAGQDIHVLSKPFAEYGLAEAIEKAIERPHANNIAIFEKERLRRDAI</sequence>
<dbReference type="HOGENOM" id="CLU_000445_114_6_5"/>
<dbReference type="InterPro" id="IPR011006">
    <property type="entry name" value="CheY-like_superfamily"/>
</dbReference>
<dbReference type="SUPFAM" id="SSF52172">
    <property type="entry name" value="CheY-like"/>
    <property type="match status" value="1"/>
</dbReference>
<dbReference type="PANTHER" id="PTHR43547">
    <property type="entry name" value="TWO-COMPONENT HISTIDINE KINASE"/>
    <property type="match status" value="1"/>
</dbReference>
<proteinExistence type="predicted"/>
<dbReference type="InterPro" id="IPR004358">
    <property type="entry name" value="Sig_transdc_His_kin-like_C"/>
</dbReference>
<dbReference type="EMBL" id="AATP01000014">
    <property type="protein sequence ID" value="EAU39683.1"/>
    <property type="molecule type" value="Genomic_DNA"/>
</dbReference>
<dbReference type="Gene3D" id="3.40.50.2300">
    <property type="match status" value="1"/>
</dbReference>
<dbReference type="PRINTS" id="PR00344">
    <property type="entry name" value="BCTRLSENSOR"/>
</dbReference>
<feature type="modified residue" description="4-aspartylphosphate" evidence="4">
    <location>
        <position position="219"/>
    </location>
</feature>
<organism evidence="7 8">
    <name type="scientific">Fulvimarina pelagi HTCC2506</name>
    <dbReference type="NCBI Taxonomy" id="314231"/>
    <lineage>
        <taxon>Bacteria</taxon>
        <taxon>Pseudomonadati</taxon>
        <taxon>Pseudomonadota</taxon>
        <taxon>Alphaproteobacteria</taxon>
        <taxon>Hyphomicrobiales</taxon>
        <taxon>Aurantimonadaceae</taxon>
        <taxon>Fulvimarina</taxon>
    </lineage>
</organism>
<dbReference type="eggNOG" id="COG0784">
    <property type="taxonomic scope" value="Bacteria"/>
</dbReference>
<evidence type="ECO:0000256" key="4">
    <source>
        <dbReference type="PROSITE-ProRule" id="PRU00169"/>
    </source>
</evidence>
<dbReference type="Gene3D" id="3.30.565.10">
    <property type="entry name" value="Histidine kinase-like ATPase, C-terminal domain"/>
    <property type="match status" value="1"/>
</dbReference>
<dbReference type="InterPro" id="IPR005467">
    <property type="entry name" value="His_kinase_dom"/>
</dbReference>
<dbReference type="InterPro" id="IPR001789">
    <property type="entry name" value="Sig_transdc_resp-reg_receiver"/>
</dbReference>
<name>Q0FXG7_9HYPH</name>
<dbReference type="eggNOG" id="COG4191">
    <property type="taxonomic scope" value="Bacteria"/>
</dbReference>
<dbReference type="InterPro" id="IPR036890">
    <property type="entry name" value="HATPase_C_sf"/>
</dbReference>
<evidence type="ECO:0000313" key="7">
    <source>
        <dbReference type="EMBL" id="EAU39683.1"/>
    </source>
</evidence>
<dbReference type="SUPFAM" id="SSF55874">
    <property type="entry name" value="ATPase domain of HSP90 chaperone/DNA topoisomerase II/histidine kinase"/>
    <property type="match status" value="1"/>
</dbReference>
<protein>
    <recommendedName>
        <fullName evidence="2">histidine kinase</fullName>
        <ecNumber evidence="2">2.7.13.3</ecNumber>
    </recommendedName>
</protein>
<keyword evidence="7" id="KW-0418">Kinase</keyword>
<dbReference type="AlphaFoldDB" id="Q0FXG7"/>
<keyword evidence="3 4" id="KW-0597">Phosphoprotein</keyword>
<dbReference type="SMART" id="SM00387">
    <property type="entry name" value="HATPase_c"/>
    <property type="match status" value="1"/>
</dbReference>
<evidence type="ECO:0000313" key="8">
    <source>
        <dbReference type="Proteomes" id="UP000004310"/>
    </source>
</evidence>
<dbReference type="GO" id="GO:0000155">
    <property type="term" value="F:phosphorelay sensor kinase activity"/>
    <property type="evidence" value="ECO:0007669"/>
    <property type="project" value="TreeGrafter"/>
</dbReference>
<evidence type="ECO:0000259" key="6">
    <source>
        <dbReference type="PROSITE" id="PS50110"/>
    </source>
</evidence>
<keyword evidence="8" id="KW-1185">Reference proteome</keyword>
<evidence type="ECO:0000256" key="3">
    <source>
        <dbReference type="ARBA" id="ARBA00022553"/>
    </source>
</evidence>
<comment type="catalytic activity">
    <reaction evidence="1">
        <text>ATP + protein L-histidine = ADP + protein N-phospho-L-histidine.</text>
        <dbReference type="EC" id="2.7.13.3"/>
    </reaction>
</comment>
<comment type="caution">
    <text evidence="7">The sequence shown here is derived from an EMBL/GenBank/DDBJ whole genome shotgun (WGS) entry which is preliminary data.</text>
</comment>
<keyword evidence="7" id="KW-0808">Transferase</keyword>
<dbReference type="PROSITE" id="PS50110">
    <property type="entry name" value="RESPONSE_REGULATORY"/>
    <property type="match status" value="1"/>
</dbReference>
<dbReference type="Pfam" id="PF00072">
    <property type="entry name" value="Response_reg"/>
    <property type="match status" value="1"/>
</dbReference>
<dbReference type="PROSITE" id="PS50109">
    <property type="entry name" value="HIS_KIN"/>
    <property type="match status" value="1"/>
</dbReference>
<dbReference type="Proteomes" id="UP000004310">
    <property type="component" value="Unassembled WGS sequence"/>
</dbReference>
<evidence type="ECO:0000256" key="2">
    <source>
        <dbReference type="ARBA" id="ARBA00012438"/>
    </source>
</evidence>
<dbReference type="SMART" id="SM00448">
    <property type="entry name" value="REC"/>
    <property type="match status" value="1"/>
</dbReference>